<evidence type="ECO:0000313" key="2">
    <source>
        <dbReference type="EMBL" id="KAK3743462.1"/>
    </source>
</evidence>
<sequence>MEVEAGFISEKHHGVTNVILCVLNLFNMQLDCDVYNNVMSHMAELHQRLGLPPPKSSSSVVTLHTEEANSGPRQIGRVEPQPRPVAPSVDYDLDLAQQKLTRTSCRSAIADSDQIYFDEEVRDSITELDGSDDHLNTRLKKGDRKGLFFDDGRRVIDFILVYEELLEQKKSASAAEERIKKWRAKFIKNLHKVGVQTEEEALESEKKLITFIKLHAPWDVCCVYAEDLGVRAPLQVVPDNSVCF</sequence>
<dbReference type="Pfam" id="PF16178">
    <property type="entry name" value="Anoct_dimer"/>
    <property type="match status" value="1"/>
</dbReference>
<accession>A0AAE1CY82</accession>
<dbReference type="Proteomes" id="UP001283361">
    <property type="component" value="Unassembled WGS sequence"/>
</dbReference>
<evidence type="ECO:0000313" key="3">
    <source>
        <dbReference type="Proteomes" id="UP001283361"/>
    </source>
</evidence>
<dbReference type="AlphaFoldDB" id="A0AAE1CY82"/>
<dbReference type="InterPro" id="IPR032394">
    <property type="entry name" value="Anoct_dimer"/>
</dbReference>
<dbReference type="EMBL" id="JAWDGP010006306">
    <property type="protein sequence ID" value="KAK3743462.1"/>
    <property type="molecule type" value="Genomic_DNA"/>
</dbReference>
<proteinExistence type="predicted"/>
<evidence type="ECO:0000259" key="1">
    <source>
        <dbReference type="Pfam" id="PF16178"/>
    </source>
</evidence>
<name>A0AAE1CY82_9GAST</name>
<keyword evidence="3" id="KW-1185">Reference proteome</keyword>
<organism evidence="2 3">
    <name type="scientific">Elysia crispata</name>
    <name type="common">lettuce slug</name>
    <dbReference type="NCBI Taxonomy" id="231223"/>
    <lineage>
        <taxon>Eukaryota</taxon>
        <taxon>Metazoa</taxon>
        <taxon>Spiralia</taxon>
        <taxon>Lophotrochozoa</taxon>
        <taxon>Mollusca</taxon>
        <taxon>Gastropoda</taxon>
        <taxon>Heterobranchia</taxon>
        <taxon>Euthyneura</taxon>
        <taxon>Panpulmonata</taxon>
        <taxon>Sacoglossa</taxon>
        <taxon>Placobranchoidea</taxon>
        <taxon>Plakobranchidae</taxon>
        <taxon>Elysia</taxon>
    </lineage>
</organism>
<reference evidence="2" key="1">
    <citation type="journal article" date="2023" name="G3 (Bethesda)">
        <title>A reference genome for the long-term kleptoplast-retaining sea slug Elysia crispata morphotype clarki.</title>
        <authorList>
            <person name="Eastman K.E."/>
            <person name="Pendleton A.L."/>
            <person name="Shaikh M.A."/>
            <person name="Suttiyut T."/>
            <person name="Ogas R."/>
            <person name="Tomko P."/>
            <person name="Gavelis G."/>
            <person name="Widhalm J.R."/>
            <person name="Wisecaver J.H."/>
        </authorList>
    </citation>
    <scope>NUCLEOTIDE SEQUENCE</scope>
    <source>
        <strain evidence="2">ECLA1</strain>
    </source>
</reference>
<comment type="caution">
    <text evidence="2">The sequence shown here is derived from an EMBL/GenBank/DDBJ whole genome shotgun (WGS) entry which is preliminary data.</text>
</comment>
<dbReference type="GO" id="GO:0046983">
    <property type="term" value="F:protein dimerization activity"/>
    <property type="evidence" value="ECO:0007669"/>
    <property type="project" value="InterPro"/>
</dbReference>
<feature type="domain" description="Anoctamin dimerisation" evidence="1">
    <location>
        <begin position="148"/>
        <end position="236"/>
    </location>
</feature>
<protein>
    <recommendedName>
        <fullName evidence="1">Anoctamin dimerisation domain-containing protein</fullName>
    </recommendedName>
</protein>
<gene>
    <name evidence="2" type="ORF">RRG08_011306</name>
</gene>